<evidence type="ECO:0000259" key="8">
    <source>
        <dbReference type="Pfam" id="PF25963"/>
    </source>
</evidence>
<evidence type="ECO:0000256" key="2">
    <source>
        <dbReference type="ARBA" id="ARBA00022692"/>
    </source>
</evidence>
<dbReference type="SUPFAM" id="SSF111369">
    <property type="entry name" value="HlyD-like secretion proteins"/>
    <property type="match status" value="2"/>
</dbReference>
<name>A0ABV2TDN6_9BACT</name>
<dbReference type="Gene3D" id="1.10.287.470">
    <property type="entry name" value="Helix hairpin bin"/>
    <property type="match status" value="1"/>
</dbReference>
<feature type="transmembrane region" description="Helical" evidence="6">
    <location>
        <begin position="13"/>
        <end position="31"/>
    </location>
</feature>
<dbReference type="Gene3D" id="2.40.50.100">
    <property type="match status" value="1"/>
</dbReference>
<evidence type="ECO:0000256" key="6">
    <source>
        <dbReference type="SAM" id="Phobius"/>
    </source>
</evidence>
<feature type="domain" description="p-hydroxybenzoic acid efflux pump subunit AaeA-like beta-barrel" evidence="8">
    <location>
        <begin position="253"/>
        <end position="343"/>
    </location>
</feature>
<evidence type="ECO:0000313" key="9">
    <source>
        <dbReference type="EMBL" id="MET7000219.1"/>
    </source>
</evidence>
<comment type="caution">
    <text evidence="9">The sequence shown here is derived from an EMBL/GenBank/DDBJ whole genome shotgun (WGS) entry which is preliminary data.</text>
</comment>
<dbReference type="Pfam" id="PF25963">
    <property type="entry name" value="Beta-barrel_AAEA"/>
    <property type="match status" value="1"/>
</dbReference>
<evidence type="ECO:0000256" key="3">
    <source>
        <dbReference type="ARBA" id="ARBA00022989"/>
    </source>
</evidence>
<dbReference type="EMBL" id="JBEXAC010000002">
    <property type="protein sequence ID" value="MET7000219.1"/>
    <property type="molecule type" value="Genomic_DNA"/>
</dbReference>
<dbReference type="RefSeq" id="WP_354662779.1">
    <property type="nucleotide sequence ID" value="NZ_JBEXAC010000002.1"/>
</dbReference>
<comment type="subcellular location">
    <subcellularLocation>
        <location evidence="1">Membrane</location>
        <topology evidence="1">Single-pass membrane protein</topology>
    </subcellularLocation>
</comment>
<keyword evidence="10" id="KW-1185">Reference proteome</keyword>
<keyword evidence="4 6" id="KW-0472">Membrane</keyword>
<evidence type="ECO:0000256" key="4">
    <source>
        <dbReference type="ARBA" id="ARBA00023136"/>
    </source>
</evidence>
<proteinExistence type="predicted"/>
<dbReference type="Proteomes" id="UP001549749">
    <property type="component" value="Unassembled WGS sequence"/>
</dbReference>
<evidence type="ECO:0000259" key="7">
    <source>
        <dbReference type="Pfam" id="PF25917"/>
    </source>
</evidence>
<sequence>METTKTAPQKGRLMVRIIFLIILVLGGIFGFRQWNYARHHETTDNAQVEGFSAPVIARVAGYVDLVNVQDYGQVKKGDTLVNIDAEEYKIAVQQAEADYQQALADLLSAKASQLNAGANLRLVQANAQVALVKKDKADADLRRDQSLFNDQAITNRQLDDTKAGSLTHNKEYLAAQNQISLAQSSIEVAGTTIKKQEAIVASKKAMLDQARLKLSYTSLFANINGRIGKKNVEPGQYVQAGQALFTIVDDKGFYVVANFKETQLENIKVGQEAEIAVDSYPDLHIKGRVSDISRATGAKFSLLPPDNATGNFVKIVQRVPVKISIDNVGEYLNILRAGLSVDVALKY</sequence>
<organism evidence="9 10">
    <name type="scientific">Chitinophaga defluvii</name>
    <dbReference type="NCBI Taxonomy" id="3163343"/>
    <lineage>
        <taxon>Bacteria</taxon>
        <taxon>Pseudomonadati</taxon>
        <taxon>Bacteroidota</taxon>
        <taxon>Chitinophagia</taxon>
        <taxon>Chitinophagales</taxon>
        <taxon>Chitinophagaceae</taxon>
        <taxon>Chitinophaga</taxon>
    </lineage>
</organism>
<reference evidence="9 10" key="1">
    <citation type="submission" date="2024-06" db="EMBL/GenBank/DDBJ databases">
        <title>Chitinophaga defluvii sp. nov., isolated from municipal sewage.</title>
        <authorList>
            <person name="Zhang L."/>
        </authorList>
    </citation>
    <scope>NUCLEOTIDE SEQUENCE [LARGE SCALE GENOMIC DNA]</scope>
    <source>
        <strain evidence="9 10">H8</strain>
    </source>
</reference>
<gene>
    <name evidence="9" type="ORF">ABR189_22700</name>
</gene>
<dbReference type="Pfam" id="PF25917">
    <property type="entry name" value="BSH_RND"/>
    <property type="match status" value="1"/>
</dbReference>
<dbReference type="InterPro" id="IPR058634">
    <property type="entry name" value="AaeA-lik-b-barrel"/>
</dbReference>
<dbReference type="Gene3D" id="2.40.30.170">
    <property type="match status" value="1"/>
</dbReference>
<dbReference type="InterPro" id="IPR058625">
    <property type="entry name" value="MdtA-like_BSH"/>
</dbReference>
<keyword evidence="2 6" id="KW-0812">Transmembrane</keyword>
<keyword evidence="5" id="KW-0175">Coiled coil</keyword>
<accession>A0ABV2TDN6</accession>
<keyword evidence="3 6" id="KW-1133">Transmembrane helix</keyword>
<evidence type="ECO:0000256" key="1">
    <source>
        <dbReference type="ARBA" id="ARBA00004167"/>
    </source>
</evidence>
<evidence type="ECO:0000313" key="10">
    <source>
        <dbReference type="Proteomes" id="UP001549749"/>
    </source>
</evidence>
<evidence type="ECO:0000256" key="5">
    <source>
        <dbReference type="SAM" id="Coils"/>
    </source>
</evidence>
<dbReference type="InterPro" id="IPR050739">
    <property type="entry name" value="MFP"/>
</dbReference>
<dbReference type="PANTHER" id="PTHR30386">
    <property type="entry name" value="MEMBRANE FUSION SUBUNIT OF EMRAB-TOLC MULTIDRUG EFFLUX PUMP"/>
    <property type="match status" value="1"/>
</dbReference>
<feature type="domain" description="Multidrug resistance protein MdtA-like barrel-sandwich hybrid" evidence="7">
    <location>
        <begin position="54"/>
        <end position="249"/>
    </location>
</feature>
<feature type="coiled-coil region" evidence="5">
    <location>
        <begin position="85"/>
        <end position="112"/>
    </location>
</feature>
<protein>
    <submittedName>
        <fullName evidence="9">HlyD family secretion protein</fullName>
    </submittedName>
</protein>
<dbReference type="PANTHER" id="PTHR30386:SF26">
    <property type="entry name" value="TRANSPORT PROTEIN COMB"/>
    <property type="match status" value="1"/>
</dbReference>